<dbReference type="InterPro" id="IPR001211">
    <property type="entry name" value="PLA2"/>
</dbReference>
<dbReference type="GO" id="GO:0004623">
    <property type="term" value="F:phospholipase A2 activity"/>
    <property type="evidence" value="ECO:0007669"/>
    <property type="project" value="UniProtKB-EC"/>
</dbReference>
<evidence type="ECO:0000256" key="9">
    <source>
        <dbReference type="PIRSR" id="PIRSR601211-2"/>
    </source>
</evidence>
<feature type="non-terminal residue" evidence="13">
    <location>
        <position position="220"/>
    </location>
</feature>
<gene>
    <name evidence="13" type="ORF">GSOID_T00016385001</name>
</gene>
<feature type="disulfide bond" evidence="10">
    <location>
        <begin position="139"/>
        <end position="187"/>
    </location>
</feature>
<dbReference type="InterPro" id="IPR036444">
    <property type="entry name" value="PLipase_A2_dom_sf"/>
</dbReference>
<dbReference type="GO" id="GO:0050482">
    <property type="term" value="P:arachidonate secretion"/>
    <property type="evidence" value="ECO:0007669"/>
    <property type="project" value="InterPro"/>
</dbReference>
<feature type="binding site" evidence="9">
    <location>
        <position position="120"/>
    </location>
    <ligand>
        <name>Ca(2+)</name>
        <dbReference type="ChEBI" id="CHEBI:29108"/>
    </ligand>
</feature>
<evidence type="ECO:0000256" key="2">
    <source>
        <dbReference type="ARBA" id="ARBA00013278"/>
    </source>
</evidence>
<dbReference type="GO" id="GO:0006644">
    <property type="term" value="P:phospholipid metabolic process"/>
    <property type="evidence" value="ECO:0007669"/>
    <property type="project" value="InterPro"/>
</dbReference>
<evidence type="ECO:0000256" key="4">
    <source>
        <dbReference type="ARBA" id="ARBA00022723"/>
    </source>
</evidence>
<comment type="subcellular location">
    <subcellularLocation>
        <location evidence="1">Secreted</location>
    </subcellularLocation>
</comment>
<keyword evidence="14" id="KW-1185">Reference proteome</keyword>
<feature type="disulfide bond" evidence="10">
    <location>
        <begin position="110"/>
        <end position="133"/>
    </location>
</feature>
<keyword evidence="7" id="KW-0442">Lipid degradation</keyword>
<dbReference type="OrthoDB" id="5841574at2759"/>
<keyword evidence="6 9" id="KW-0106">Calcium</keyword>
<evidence type="ECO:0000256" key="10">
    <source>
        <dbReference type="PIRSR" id="PIRSR601211-3"/>
    </source>
</evidence>
<evidence type="ECO:0000256" key="11">
    <source>
        <dbReference type="RuleBase" id="RU003654"/>
    </source>
</evidence>
<dbReference type="GO" id="GO:0005509">
    <property type="term" value="F:calcium ion binding"/>
    <property type="evidence" value="ECO:0007669"/>
    <property type="project" value="InterPro"/>
</dbReference>
<dbReference type="InterPro" id="IPR016090">
    <property type="entry name" value="PLA2-like_dom"/>
</dbReference>
<dbReference type="SUPFAM" id="SSF48619">
    <property type="entry name" value="Phospholipase A2, PLA2"/>
    <property type="match status" value="1"/>
</dbReference>
<accession>E4Y2I5</accession>
<keyword evidence="3" id="KW-0964">Secreted</keyword>
<dbReference type="Proteomes" id="UP000001307">
    <property type="component" value="Unassembled WGS sequence"/>
</dbReference>
<dbReference type="GO" id="GO:0016042">
    <property type="term" value="P:lipid catabolic process"/>
    <property type="evidence" value="ECO:0007669"/>
    <property type="project" value="UniProtKB-KW"/>
</dbReference>
<dbReference type="InParanoid" id="E4Y2I5"/>
<keyword evidence="5" id="KW-0378">Hydrolase</keyword>
<comment type="cofactor">
    <cofactor evidence="9">
        <name>Ca(2+)</name>
        <dbReference type="ChEBI" id="CHEBI:29108"/>
    </cofactor>
    <text evidence="9">Binds 1 Ca(2+) ion per subunit.</text>
</comment>
<dbReference type="PANTHER" id="PTHR11716:SF47">
    <property type="entry name" value="PHOSPHOLIPASE A2-ALPHA"/>
    <property type="match status" value="1"/>
</dbReference>
<evidence type="ECO:0000256" key="5">
    <source>
        <dbReference type="ARBA" id="ARBA00022801"/>
    </source>
</evidence>
<dbReference type="EMBL" id="FN653860">
    <property type="protein sequence ID" value="CBY16075.1"/>
    <property type="molecule type" value="Genomic_DNA"/>
</dbReference>
<sequence>MKYLKCLYLALVKSQSEKDGYKGNFRGLDIYKYIQRSNAVYEIQNAVSFDEFQRAKKPGLGFGNINKASSVSAFGVEVATANRVNQIMKMTMFLQETPSFDKFYRYGCWCFVKGVESVLGGHGEPVDEIDRVCQRFHKCISCVNLDHVDCPDWAPYTFKTNKSRASGEKNIVCKNKRDSCRRHHCECDKKMAMDLVALESQHSPYFSHANGAFETEKFCA</sequence>
<feature type="disulfide bond" evidence="10">
    <location>
        <begin position="173"/>
        <end position="185"/>
    </location>
</feature>
<keyword evidence="4 9" id="KW-0479">Metal-binding</keyword>
<dbReference type="Gene3D" id="1.20.90.10">
    <property type="entry name" value="Phospholipase A2 domain"/>
    <property type="match status" value="1"/>
</dbReference>
<dbReference type="AlphaFoldDB" id="E4Y2I5"/>
<keyword evidence="10" id="KW-1015">Disulfide bond</keyword>
<organism evidence="13">
    <name type="scientific">Oikopleura dioica</name>
    <name type="common">Tunicate</name>
    <dbReference type="NCBI Taxonomy" id="34765"/>
    <lineage>
        <taxon>Eukaryota</taxon>
        <taxon>Metazoa</taxon>
        <taxon>Chordata</taxon>
        <taxon>Tunicata</taxon>
        <taxon>Appendicularia</taxon>
        <taxon>Copelata</taxon>
        <taxon>Oikopleuridae</taxon>
        <taxon>Oikopleura</taxon>
    </lineage>
</organism>
<evidence type="ECO:0000256" key="7">
    <source>
        <dbReference type="ARBA" id="ARBA00022963"/>
    </source>
</evidence>
<dbReference type="GO" id="GO:0005576">
    <property type="term" value="C:extracellular region"/>
    <property type="evidence" value="ECO:0007669"/>
    <property type="project" value="UniProtKB-SubCell"/>
</dbReference>
<dbReference type="EC" id="3.1.1.4" evidence="2"/>
<evidence type="ECO:0000313" key="13">
    <source>
        <dbReference type="EMBL" id="CBY16075.1"/>
    </source>
</evidence>
<keyword evidence="8" id="KW-0443">Lipid metabolism</keyword>
<name>E4Y2I5_OIKDI</name>
<evidence type="ECO:0000256" key="1">
    <source>
        <dbReference type="ARBA" id="ARBA00004613"/>
    </source>
</evidence>
<evidence type="ECO:0000256" key="8">
    <source>
        <dbReference type="ARBA" id="ARBA00023098"/>
    </source>
</evidence>
<evidence type="ECO:0000259" key="12">
    <source>
        <dbReference type="SMART" id="SM00085"/>
    </source>
</evidence>
<dbReference type="Pfam" id="PF00068">
    <property type="entry name" value="Phospholip_A2_1"/>
    <property type="match status" value="1"/>
</dbReference>
<proteinExistence type="inferred from homology"/>
<comment type="similarity">
    <text evidence="11">Belongs to the phospholipase A2 family.</text>
</comment>
<dbReference type="PANTHER" id="PTHR11716">
    <property type="entry name" value="PHOSPHOLIPASE A2 FAMILY MEMBER"/>
    <property type="match status" value="1"/>
</dbReference>
<feature type="disulfide bond" evidence="10">
    <location>
        <begin position="150"/>
        <end position="180"/>
    </location>
</feature>
<dbReference type="SMART" id="SM00085">
    <property type="entry name" value="PA2c"/>
    <property type="match status" value="1"/>
</dbReference>
<evidence type="ECO:0000313" key="14">
    <source>
        <dbReference type="Proteomes" id="UP000001307"/>
    </source>
</evidence>
<evidence type="ECO:0000256" key="3">
    <source>
        <dbReference type="ARBA" id="ARBA00022525"/>
    </source>
</evidence>
<evidence type="ECO:0000256" key="6">
    <source>
        <dbReference type="ARBA" id="ARBA00022837"/>
    </source>
</evidence>
<reference evidence="13" key="1">
    <citation type="journal article" date="2010" name="Science">
        <title>Plasticity of animal genome architecture unmasked by rapid evolution of a pelagic tunicate.</title>
        <authorList>
            <person name="Denoeud F."/>
            <person name="Henriet S."/>
            <person name="Mungpakdee S."/>
            <person name="Aury J.M."/>
            <person name="Da Silva C."/>
            <person name="Brinkmann H."/>
            <person name="Mikhaleva J."/>
            <person name="Olsen L.C."/>
            <person name="Jubin C."/>
            <person name="Canestro C."/>
            <person name="Bouquet J.M."/>
            <person name="Danks G."/>
            <person name="Poulain J."/>
            <person name="Campsteijn C."/>
            <person name="Adamski M."/>
            <person name="Cross I."/>
            <person name="Yadetie F."/>
            <person name="Muffato M."/>
            <person name="Louis A."/>
            <person name="Butcher S."/>
            <person name="Tsagkogeorga G."/>
            <person name="Konrad A."/>
            <person name="Singh S."/>
            <person name="Jensen M.F."/>
            <person name="Cong E.H."/>
            <person name="Eikeseth-Otteraa H."/>
            <person name="Noel B."/>
            <person name="Anthouard V."/>
            <person name="Porcel B.M."/>
            <person name="Kachouri-Lafond R."/>
            <person name="Nishino A."/>
            <person name="Ugolini M."/>
            <person name="Chourrout P."/>
            <person name="Nishida H."/>
            <person name="Aasland R."/>
            <person name="Huzurbazar S."/>
            <person name="Westhof E."/>
            <person name="Delsuc F."/>
            <person name="Lehrach H."/>
            <person name="Reinhardt R."/>
            <person name="Weissenbach J."/>
            <person name="Roy S.W."/>
            <person name="Artiguenave F."/>
            <person name="Postlethwait J.H."/>
            <person name="Manak J.R."/>
            <person name="Thompson E.M."/>
            <person name="Jaillon O."/>
            <person name="Du Pasquier L."/>
            <person name="Boudinot P."/>
            <person name="Liberles D.A."/>
            <person name="Volff J.N."/>
            <person name="Philippe H."/>
            <person name="Lenhard B."/>
            <person name="Roest Crollius H."/>
            <person name="Wincker P."/>
            <person name="Chourrout D."/>
        </authorList>
    </citation>
    <scope>NUCLEOTIDE SEQUENCE [LARGE SCALE GENOMIC DNA]</scope>
</reference>
<protein>
    <recommendedName>
        <fullName evidence="2">phospholipase A2</fullName>
        <ecNumber evidence="2">3.1.1.4</ecNumber>
    </recommendedName>
</protein>
<feature type="domain" description="Phospholipase A2-like central" evidence="12">
    <location>
        <begin position="83"/>
        <end position="220"/>
    </location>
</feature>